<evidence type="ECO:0000313" key="4">
    <source>
        <dbReference type="EMBL" id="GID52263.1"/>
    </source>
</evidence>
<feature type="region of interest" description="Disordered" evidence="1">
    <location>
        <begin position="354"/>
        <end position="400"/>
    </location>
</feature>
<proteinExistence type="predicted"/>
<organism evidence="4 5">
    <name type="scientific">Actinoplanes couchii</name>
    <dbReference type="NCBI Taxonomy" id="403638"/>
    <lineage>
        <taxon>Bacteria</taxon>
        <taxon>Bacillati</taxon>
        <taxon>Actinomycetota</taxon>
        <taxon>Actinomycetes</taxon>
        <taxon>Micromonosporales</taxon>
        <taxon>Micromonosporaceae</taxon>
        <taxon>Actinoplanes</taxon>
    </lineage>
</organism>
<sequence>MDPRRRYRSPVRNRYLDILRAAAIVRVVVYHLFGWPWLSLVFPAMGVMFAVAGSLTAASLQKRSAGRVVTSRLRRLLPPLWLLGAIAVPAMIATGWTLERGGTHPYDQWKLIFWILPLDDPPGSELAIDAWETLWYIRAYLWFVLLSPMLWAAWRTLGGAAWLLVAAPVVAIAAIDRSGFELPGSLDTVMWDLVTFGACWIAGFAHRDGLLAKLRPRTLLTAVVVLGGAALYWQSGHPGDEHPWDLNDVPESQALWSLAFVLVVLRWQPDVTGLARFRPLSRAVEVLNSRAVTVYLWHNLAIAAIWPLLTWLAVDDLGHFEKPVTLVAAVLLTVVAVVAFGWAEDLAAKRPARLWPPAGREPEEPDLPVAGRAPDTVRIPRHRAPSSLPVRFTGSDGKGH</sequence>
<protein>
    <submittedName>
        <fullName evidence="4">Membrane protein</fullName>
    </submittedName>
</protein>
<dbReference type="Proteomes" id="UP000612282">
    <property type="component" value="Unassembled WGS sequence"/>
</dbReference>
<feature type="transmembrane region" description="Helical" evidence="2">
    <location>
        <begin position="39"/>
        <end position="60"/>
    </location>
</feature>
<evidence type="ECO:0000256" key="2">
    <source>
        <dbReference type="SAM" id="Phobius"/>
    </source>
</evidence>
<accession>A0ABQ3X1J4</accession>
<keyword evidence="2" id="KW-1133">Transmembrane helix</keyword>
<keyword evidence="5" id="KW-1185">Reference proteome</keyword>
<feature type="transmembrane region" description="Helical" evidence="2">
    <location>
        <begin position="296"/>
        <end position="314"/>
    </location>
</feature>
<evidence type="ECO:0000259" key="3">
    <source>
        <dbReference type="Pfam" id="PF01757"/>
    </source>
</evidence>
<feature type="transmembrane region" description="Helical" evidence="2">
    <location>
        <begin position="135"/>
        <end position="153"/>
    </location>
</feature>
<gene>
    <name evidence="4" type="ORF">Aco03nite_006670</name>
</gene>
<reference evidence="4 5" key="1">
    <citation type="submission" date="2021-01" db="EMBL/GenBank/DDBJ databases">
        <title>Whole genome shotgun sequence of Actinoplanes couchii NBRC 106145.</title>
        <authorList>
            <person name="Komaki H."/>
            <person name="Tamura T."/>
        </authorList>
    </citation>
    <scope>NUCLEOTIDE SEQUENCE [LARGE SCALE GENOMIC DNA]</scope>
    <source>
        <strain evidence="4 5">NBRC 106145</strain>
    </source>
</reference>
<feature type="domain" description="Acyltransferase 3" evidence="3">
    <location>
        <begin position="13"/>
        <end position="340"/>
    </location>
</feature>
<dbReference type="Pfam" id="PF01757">
    <property type="entry name" value="Acyl_transf_3"/>
    <property type="match status" value="1"/>
</dbReference>
<evidence type="ECO:0000256" key="1">
    <source>
        <dbReference type="SAM" id="MobiDB-lite"/>
    </source>
</evidence>
<feature type="transmembrane region" description="Helical" evidence="2">
    <location>
        <begin position="160"/>
        <end position="176"/>
    </location>
</feature>
<name>A0ABQ3X1J4_9ACTN</name>
<evidence type="ECO:0000313" key="5">
    <source>
        <dbReference type="Proteomes" id="UP000612282"/>
    </source>
</evidence>
<keyword evidence="2" id="KW-0472">Membrane</keyword>
<dbReference type="InterPro" id="IPR002656">
    <property type="entry name" value="Acyl_transf_3_dom"/>
</dbReference>
<feature type="transmembrane region" description="Helical" evidence="2">
    <location>
        <begin position="326"/>
        <end position="343"/>
    </location>
</feature>
<comment type="caution">
    <text evidence="4">The sequence shown here is derived from an EMBL/GenBank/DDBJ whole genome shotgun (WGS) entry which is preliminary data.</text>
</comment>
<keyword evidence="2" id="KW-0812">Transmembrane</keyword>
<dbReference type="EMBL" id="BOMG01000012">
    <property type="protein sequence ID" value="GID52263.1"/>
    <property type="molecule type" value="Genomic_DNA"/>
</dbReference>
<feature type="transmembrane region" description="Helical" evidence="2">
    <location>
        <begin position="188"/>
        <end position="206"/>
    </location>
</feature>
<feature type="transmembrane region" description="Helical" evidence="2">
    <location>
        <begin position="80"/>
        <end position="98"/>
    </location>
</feature>